<dbReference type="EMBL" id="JAJJHW010000095">
    <property type="protein sequence ID" value="KAH8387439.1"/>
    <property type="molecule type" value="Genomic_DNA"/>
</dbReference>
<gene>
    <name evidence="2" type="ORF">KR093_007114</name>
</gene>
<organism evidence="2 3">
    <name type="scientific">Drosophila rubida</name>
    <dbReference type="NCBI Taxonomy" id="30044"/>
    <lineage>
        <taxon>Eukaryota</taxon>
        <taxon>Metazoa</taxon>
        <taxon>Ecdysozoa</taxon>
        <taxon>Arthropoda</taxon>
        <taxon>Hexapoda</taxon>
        <taxon>Insecta</taxon>
        <taxon>Pterygota</taxon>
        <taxon>Neoptera</taxon>
        <taxon>Endopterygota</taxon>
        <taxon>Diptera</taxon>
        <taxon>Brachycera</taxon>
        <taxon>Muscomorpha</taxon>
        <taxon>Ephydroidea</taxon>
        <taxon>Drosophilidae</taxon>
        <taxon>Drosophila</taxon>
    </lineage>
</organism>
<protein>
    <submittedName>
        <fullName evidence="2">Uncharacterized protein</fullName>
    </submittedName>
</protein>
<keyword evidence="3" id="KW-1185">Reference proteome</keyword>
<feature type="compositionally biased region" description="Acidic residues" evidence="1">
    <location>
        <begin position="98"/>
        <end position="109"/>
    </location>
</feature>
<evidence type="ECO:0000256" key="1">
    <source>
        <dbReference type="SAM" id="MobiDB-lite"/>
    </source>
</evidence>
<name>A0AAD4KAR3_9MUSC</name>
<sequence>MLLSLIMRPLLHPLTDQLCLFRALATGGRIPGTNLILLPAAAVAATRTRFGRIEQLMMVLAGGWLLFRVICCKLADEDYNSKTTNCSSNSSSRNTSELDMEMDVEDVENSEQKSRMSTEEEQIYWQGHKHYGGLQPMLRFTRHQLDALLRLEEEDESETDTATETDADSEYLDMSDDGMEEERIDCRYPTVRNGRCQQPDEE</sequence>
<feature type="region of interest" description="Disordered" evidence="1">
    <location>
        <begin position="151"/>
        <end position="202"/>
    </location>
</feature>
<accession>A0AAD4KAR3</accession>
<dbReference type="AlphaFoldDB" id="A0AAD4KAR3"/>
<feature type="region of interest" description="Disordered" evidence="1">
    <location>
        <begin position="82"/>
        <end position="119"/>
    </location>
</feature>
<evidence type="ECO:0000313" key="3">
    <source>
        <dbReference type="Proteomes" id="UP001200034"/>
    </source>
</evidence>
<evidence type="ECO:0000313" key="2">
    <source>
        <dbReference type="EMBL" id="KAH8387439.1"/>
    </source>
</evidence>
<dbReference type="Proteomes" id="UP001200034">
    <property type="component" value="Unassembled WGS sequence"/>
</dbReference>
<proteinExistence type="predicted"/>
<feature type="compositionally biased region" description="Low complexity" evidence="1">
    <location>
        <begin position="82"/>
        <end position="95"/>
    </location>
</feature>
<feature type="compositionally biased region" description="Acidic residues" evidence="1">
    <location>
        <begin position="152"/>
        <end position="183"/>
    </location>
</feature>
<reference evidence="2" key="1">
    <citation type="journal article" date="2021" name="Mol. Ecol. Resour.">
        <title>Phylogenomic analyses of the genus Drosophila reveals genomic signals of climate adaptation.</title>
        <authorList>
            <person name="Li F."/>
            <person name="Rane R.V."/>
            <person name="Luria V."/>
            <person name="Xiong Z."/>
            <person name="Chen J."/>
            <person name="Li Z."/>
            <person name="Catullo R.A."/>
            <person name="Griffin P.C."/>
            <person name="Schiffer M."/>
            <person name="Pearce S."/>
            <person name="Lee S.F."/>
            <person name="McElroy K."/>
            <person name="Stocker A."/>
            <person name="Shirriffs J."/>
            <person name="Cockerell F."/>
            <person name="Coppin C."/>
            <person name="Sgro C.M."/>
            <person name="Karger A."/>
            <person name="Cain J.W."/>
            <person name="Weber J.A."/>
            <person name="Santpere G."/>
            <person name="Kirschner M.W."/>
            <person name="Hoffmann A.A."/>
            <person name="Oakeshott J.G."/>
            <person name="Zhang G."/>
        </authorList>
    </citation>
    <scope>NUCLEOTIDE SEQUENCE</scope>
    <source>
        <strain evidence="2">BGI-SZ-2011g</strain>
    </source>
</reference>
<comment type="caution">
    <text evidence="2">The sequence shown here is derived from an EMBL/GenBank/DDBJ whole genome shotgun (WGS) entry which is preliminary data.</text>
</comment>